<name>A0ABQ9JMW4_9CUCU</name>
<proteinExistence type="predicted"/>
<keyword evidence="2" id="KW-1133">Transmembrane helix</keyword>
<evidence type="ECO:0000256" key="1">
    <source>
        <dbReference type="SAM" id="MobiDB-lite"/>
    </source>
</evidence>
<comment type="caution">
    <text evidence="3">The sequence shown here is derived from an EMBL/GenBank/DDBJ whole genome shotgun (WGS) entry which is preliminary data.</text>
</comment>
<sequence>MLDGGGACKPLGEREFLMENAETRATPHPLSDKKSCGLDEAARSAGGSGLRPEPFVAELRPFFSPRTDRDSIYAVYRMRLSAEHGYLRFFTFAGLAMAIGGFLAAPKFTVGPFRSSGYANFTCNVRTKFAISISRLSVDKLINLTLRNVRIF</sequence>
<dbReference type="Proteomes" id="UP001162164">
    <property type="component" value="Unassembled WGS sequence"/>
</dbReference>
<accession>A0ABQ9JMW4</accession>
<feature type="non-terminal residue" evidence="3">
    <location>
        <position position="152"/>
    </location>
</feature>
<keyword evidence="4" id="KW-1185">Reference proteome</keyword>
<feature type="region of interest" description="Disordered" evidence="1">
    <location>
        <begin position="23"/>
        <end position="49"/>
    </location>
</feature>
<evidence type="ECO:0000313" key="3">
    <source>
        <dbReference type="EMBL" id="KAJ8979037.1"/>
    </source>
</evidence>
<feature type="transmembrane region" description="Helical" evidence="2">
    <location>
        <begin position="86"/>
        <end position="105"/>
    </location>
</feature>
<organism evidence="3 4">
    <name type="scientific">Molorchus minor</name>
    <dbReference type="NCBI Taxonomy" id="1323400"/>
    <lineage>
        <taxon>Eukaryota</taxon>
        <taxon>Metazoa</taxon>
        <taxon>Ecdysozoa</taxon>
        <taxon>Arthropoda</taxon>
        <taxon>Hexapoda</taxon>
        <taxon>Insecta</taxon>
        <taxon>Pterygota</taxon>
        <taxon>Neoptera</taxon>
        <taxon>Endopterygota</taxon>
        <taxon>Coleoptera</taxon>
        <taxon>Polyphaga</taxon>
        <taxon>Cucujiformia</taxon>
        <taxon>Chrysomeloidea</taxon>
        <taxon>Cerambycidae</taxon>
        <taxon>Lamiinae</taxon>
        <taxon>Monochamini</taxon>
        <taxon>Molorchus</taxon>
    </lineage>
</organism>
<keyword evidence="2" id="KW-0472">Membrane</keyword>
<evidence type="ECO:0000313" key="4">
    <source>
        <dbReference type="Proteomes" id="UP001162164"/>
    </source>
</evidence>
<evidence type="ECO:0000256" key="2">
    <source>
        <dbReference type="SAM" id="Phobius"/>
    </source>
</evidence>
<protein>
    <submittedName>
        <fullName evidence="3">Uncharacterized protein</fullName>
    </submittedName>
</protein>
<gene>
    <name evidence="3" type="ORF">NQ317_005141</name>
</gene>
<dbReference type="EMBL" id="JAPWTJ010000380">
    <property type="protein sequence ID" value="KAJ8979037.1"/>
    <property type="molecule type" value="Genomic_DNA"/>
</dbReference>
<keyword evidence="2" id="KW-0812">Transmembrane</keyword>
<feature type="compositionally biased region" description="Basic and acidic residues" evidence="1">
    <location>
        <begin position="30"/>
        <end position="42"/>
    </location>
</feature>
<reference evidence="3" key="1">
    <citation type="journal article" date="2023" name="Insect Mol. Biol.">
        <title>Genome sequencing provides insights into the evolution of gene families encoding plant cell wall-degrading enzymes in longhorned beetles.</title>
        <authorList>
            <person name="Shin N.R."/>
            <person name="Okamura Y."/>
            <person name="Kirsch R."/>
            <person name="Pauchet Y."/>
        </authorList>
    </citation>
    <scope>NUCLEOTIDE SEQUENCE</scope>
    <source>
        <strain evidence="3">MMC_N1</strain>
    </source>
</reference>